<feature type="active site" description="N6-AMP-lysine intermediate" evidence="15">
    <location>
        <position position="127"/>
    </location>
</feature>
<feature type="binding site" evidence="15">
    <location>
        <position position="420"/>
    </location>
    <ligand>
        <name>Zn(2+)</name>
        <dbReference type="ChEBI" id="CHEBI:29105"/>
    </ligand>
</feature>
<dbReference type="InterPro" id="IPR018239">
    <property type="entry name" value="DNA_ligase_AS"/>
</dbReference>
<dbReference type="NCBIfam" id="NF005932">
    <property type="entry name" value="PRK07956.1"/>
    <property type="match status" value="1"/>
</dbReference>
<comment type="similarity">
    <text evidence="14 15">Belongs to the NAD-dependent DNA ligase family. LigA subfamily.</text>
</comment>
<dbReference type="EC" id="6.5.1.2" evidence="2 15"/>
<dbReference type="Pfam" id="PF03120">
    <property type="entry name" value="OB_DNA_ligase"/>
    <property type="match status" value="1"/>
</dbReference>
<dbReference type="GO" id="GO:0046872">
    <property type="term" value="F:metal ion binding"/>
    <property type="evidence" value="ECO:0007669"/>
    <property type="project" value="UniProtKB-KW"/>
</dbReference>
<dbReference type="GO" id="GO:0003677">
    <property type="term" value="F:DNA binding"/>
    <property type="evidence" value="ECO:0007669"/>
    <property type="project" value="InterPro"/>
</dbReference>
<dbReference type="Pfam" id="PF01653">
    <property type="entry name" value="DNA_ligase_aden"/>
    <property type="match status" value="1"/>
</dbReference>
<evidence type="ECO:0000256" key="11">
    <source>
        <dbReference type="ARBA" id="ARBA00023204"/>
    </source>
</evidence>
<dbReference type="InterPro" id="IPR004150">
    <property type="entry name" value="NAD_DNA_ligase_OB"/>
</dbReference>
<dbReference type="SUPFAM" id="SSF47781">
    <property type="entry name" value="RuvA domain 2-like"/>
    <property type="match status" value="1"/>
</dbReference>
<dbReference type="PROSITE" id="PS01055">
    <property type="entry name" value="DNA_LIGASE_N1"/>
    <property type="match status" value="1"/>
</dbReference>
<dbReference type="GO" id="GO:0005829">
    <property type="term" value="C:cytosol"/>
    <property type="evidence" value="ECO:0007669"/>
    <property type="project" value="TreeGrafter"/>
</dbReference>
<dbReference type="CDD" id="cd17748">
    <property type="entry name" value="BRCT_DNA_ligase_like"/>
    <property type="match status" value="1"/>
</dbReference>
<dbReference type="SUPFAM" id="SSF52113">
    <property type="entry name" value="BRCT domain"/>
    <property type="match status" value="1"/>
</dbReference>
<evidence type="ECO:0000256" key="9">
    <source>
        <dbReference type="ARBA" id="ARBA00022842"/>
    </source>
</evidence>
<dbReference type="InterPro" id="IPR004149">
    <property type="entry name" value="Znf_DNAligase_C4"/>
</dbReference>
<dbReference type="SUPFAM" id="SSF50249">
    <property type="entry name" value="Nucleic acid-binding proteins"/>
    <property type="match status" value="1"/>
</dbReference>
<feature type="binding site" evidence="15">
    <location>
        <begin position="42"/>
        <end position="46"/>
    </location>
    <ligand>
        <name>NAD(+)</name>
        <dbReference type="ChEBI" id="CHEBI:57540"/>
    </ligand>
</feature>
<feature type="binding site" evidence="15">
    <location>
        <position position="148"/>
    </location>
    <ligand>
        <name>NAD(+)</name>
        <dbReference type="ChEBI" id="CHEBI:57540"/>
    </ligand>
</feature>
<dbReference type="InterPro" id="IPR001679">
    <property type="entry name" value="DNA_ligase"/>
</dbReference>
<feature type="binding site" evidence="15">
    <location>
        <position position="184"/>
    </location>
    <ligand>
        <name>NAD(+)</name>
        <dbReference type="ChEBI" id="CHEBI:57540"/>
    </ligand>
</feature>
<dbReference type="InterPro" id="IPR010994">
    <property type="entry name" value="RuvA_2-like"/>
</dbReference>
<keyword evidence="8 15" id="KW-0862">Zinc</keyword>
<keyword evidence="9 15" id="KW-0460">Magnesium</keyword>
<dbReference type="InterPro" id="IPR036420">
    <property type="entry name" value="BRCT_dom_sf"/>
</dbReference>
<dbReference type="PROSITE" id="PS50172">
    <property type="entry name" value="BRCT"/>
    <property type="match status" value="1"/>
</dbReference>
<evidence type="ECO:0000256" key="12">
    <source>
        <dbReference type="ARBA" id="ARBA00023211"/>
    </source>
</evidence>
<dbReference type="Pfam" id="PF12826">
    <property type="entry name" value="HHH_2"/>
    <property type="match status" value="1"/>
</dbReference>
<keyword evidence="10 15" id="KW-0520">NAD</keyword>
<dbReference type="InterPro" id="IPR001357">
    <property type="entry name" value="BRCT_dom"/>
</dbReference>
<dbReference type="FunFam" id="3.30.470.30:FF:000001">
    <property type="entry name" value="DNA ligase"/>
    <property type="match status" value="1"/>
</dbReference>
<keyword evidence="11 15" id="KW-0234">DNA repair</keyword>
<keyword evidence="6 15" id="KW-0479">Metal-binding</keyword>
<feature type="binding site" evidence="15">
    <location>
        <position position="417"/>
    </location>
    <ligand>
        <name>Zn(2+)</name>
        <dbReference type="ChEBI" id="CHEBI:29105"/>
    </ligand>
</feature>
<dbReference type="InterPro" id="IPR013840">
    <property type="entry name" value="DNAligase_N"/>
</dbReference>
<keyword evidence="5 15" id="KW-0235">DNA replication</keyword>
<protein>
    <recommendedName>
        <fullName evidence="3 15">DNA ligase</fullName>
        <ecNumber evidence="2 15">6.5.1.2</ecNumber>
    </recommendedName>
    <alternativeName>
        <fullName evidence="15">Polydeoxyribonucleotide synthase [NAD(+)]</fullName>
    </alternativeName>
</protein>
<dbReference type="PANTHER" id="PTHR23389:SF9">
    <property type="entry name" value="DNA LIGASE"/>
    <property type="match status" value="1"/>
</dbReference>
<comment type="caution">
    <text evidence="15">Lacks conserved residue(s) required for the propagation of feature annotation.</text>
</comment>
<keyword evidence="12 15" id="KW-0464">Manganese</keyword>
<accession>A0A212JKI8</accession>
<dbReference type="Pfam" id="PF00533">
    <property type="entry name" value="BRCT"/>
    <property type="match status" value="1"/>
</dbReference>
<feature type="binding site" evidence="15">
    <location>
        <position position="441"/>
    </location>
    <ligand>
        <name>Zn(2+)</name>
        <dbReference type="ChEBI" id="CHEBI:29105"/>
    </ligand>
</feature>
<evidence type="ECO:0000256" key="6">
    <source>
        <dbReference type="ARBA" id="ARBA00022723"/>
    </source>
</evidence>
<evidence type="ECO:0000256" key="2">
    <source>
        <dbReference type="ARBA" id="ARBA00012722"/>
    </source>
</evidence>
<dbReference type="AlphaFoldDB" id="A0A212JKI8"/>
<feature type="binding site" evidence="15">
    <location>
        <position position="300"/>
    </location>
    <ligand>
        <name>NAD(+)</name>
        <dbReference type="ChEBI" id="CHEBI:57540"/>
    </ligand>
</feature>
<feature type="binding site" evidence="15">
    <location>
        <begin position="91"/>
        <end position="92"/>
    </location>
    <ligand>
        <name>NAD(+)</name>
        <dbReference type="ChEBI" id="CHEBI:57540"/>
    </ligand>
</feature>
<proteinExistence type="inferred from homology"/>
<evidence type="ECO:0000256" key="7">
    <source>
        <dbReference type="ARBA" id="ARBA00022763"/>
    </source>
</evidence>
<dbReference type="Gene3D" id="3.40.50.10190">
    <property type="entry name" value="BRCT domain"/>
    <property type="match status" value="1"/>
</dbReference>
<dbReference type="SMART" id="SM00292">
    <property type="entry name" value="BRCT"/>
    <property type="match status" value="1"/>
</dbReference>
<dbReference type="GO" id="GO:0006281">
    <property type="term" value="P:DNA repair"/>
    <property type="evidence" value="ECO:0007669"/>
    <property type="project" value="UniProtKB-KW"/>
</dbReference>
<evidence type="ECO:0000256" key="15">
    <source>
        <dbReference type="HAMAP-Rule" id="MF_01588"/>
    </source>
</evidence>
<dbReference type="PANTHER" id="PTHR23389">
    <property type="entry name" value="CHROMOSOME TRANSMISSION FIDELITY FACTOR 18"/>
    <property type="match status" value="1"/>
</dbReference>
<dbReference type="GO" id="GO:0003911">
    <property type="term" value="F:DNA ligase (NAD+) activity"/>
    <property type="evidence" value="ECO:0007669"/>
    <property type="project" value="UniProtKB-UniRule"/>
</dbReference>
<organism evidence="18">
    <name type="scientific">uncultured Alphaproteobacteria bacterium</name>
    <dbReference type="NCBI Taxonomy" id="91750"/>
    <lineage>
        <taxon>Bacteria</taxon>
        <taxon>Pseudomonadati</taxon>
        <taxon>Pseudomonadota</taxon>
        <taxon>Alphaproteobacteria</taxon>
        <taxon>environmental samples</taxon>
    </lineage>
</organism>
<dbReference type="GO" id="GO:0006260">
    <property type="term" value="P:DNA replication"/>
    <property type="evidence" value="ECO:0007669"/>
    <property type="project" value="UniProtKB-KW"/>
</dbReference>
<keyword evidence="7 15" id="KW-0227">DNA damage</keyword>
<evidence type="ECO:0000256" key="16">
    <source>
        <dbReference type="RuleBase" id="RU000618"/>
    </source>
</evidence>
<dbReference type="Gene3D" id="3.30.470.30">
    <property type="entry name" value="DNA ligase/mRNA capping enzyme"/>
    <property type="match status" value="1"/>
</dbReference>
<evidence type="ECO:0000256" key="8">
    <source>
        <dbReference type="ARBA" id="ARBA00022833"/>
    </source>
</evidence>
<gene>
    <name evidence="15 18" type="primary">ligA</name>
    <name evidence="18" type="ORF">KL86APRO_11239</name>
</gene>
<dbReference type="Gene3D" id="2.40.50.140">
    <property type="entry name" value="Nucleic acid-binding proteins"/>
    <property type="match status" value="1"/>
</dbReference>
<dbReference type="FunFam" id="2.40.50.140:FF:000012">
    <property type="entry name" value="DNA ligase"/>
    <property type="match status" value="1"/>
</dbReference>
<feature type="binding site" evidence="15">
    <location>
        <position position="125"/>
    </location>
    <ligand>
        <name>NAD(+)</name>
        <dbReference type="ChEBI" id="CHEBI:57540"/>
    </ligand>
</feature>
<dbReference type="InterPro" id="IPR013839">
    <property type="entry name" value="DNAligase_adenylation"/>
</dbReference>
<sequence length="691" mass="74444">MTEPDPAALGPDDARTEHDRLAAEIRKADAAYYQDDAPVLSDADYDALRRRLARIEAAHPELIAPDSPTQTVGAAPAEGFHKVRHAVPMLSLDNAFSDDDLAEFAEGVRRFLRLGPEEPLALVAEPKIDGLSFSARYENRRFVRGVTRGDGSEGEDVTANLATIAGLPDRLPDGAPSVFEVRGEVFMEKAGFAEMNRRHAETGDKIFANPRNAAAGSLRQKDPAVTARRPLKVFCYAWGETAAEPWASHHEFLETIAAWGFPTNPRNRRCADAAEALAAFAALDAERAALPYDIDGVVYKVDRLDWQRRLGFVSRAPRWAIARKFAAEQARTRVLGIDIQVGRTGALTPVARLQPVTVGGVVVENATLHNEDEIRRKGVRVGDTVIVQRAGDVIPQVVAVVADAERGAADFVFPEVCPVCGSHAERPEGEVVRRCTGGLTCPAQAVERLRHFVSRDALNVEGLGDKAIEQFHELGWVTRPSDVFTLERRVAAGEISFAGIEGWKALKINKLFAAIAARRTSPLAKVIYALGIRHVGETTAKALASLYGSFVAFRAAGAKLAAGDPFAREELVNRDGIGDAVAEALAEFFAEAHNTEELARLAAEMTVEPHVEAAKRTTALSGKTVVFTGTLERLSRNEAKARAEAMGAKVASSVSAKTDFLIVGADAGSKARKAAELGVATMTEDDFLAIA</sequence>
<evidence type="ECO:0000256" key="13">
    <source>
        <dbReference type="ARBA" id="ARBA00034005"/>
    </source>
</evidence>
<dbReference type="InterPro" id="IPR003583">
    <property type="entry name" value="Hlx-hairpin-Hlx_DNA-bd_motif"/>
</dbReference>
<dbReference type="InterPro" id="IPR033136">
    <property type="entry name" value="DNA_ligase_CS"/>
</dbReference>
<dbReference type="SMART" id="SM00278">
    <property type="entry name" value="HhH1"/>
    <property type="match status" value="3"/>
</dbReference>
<evidence type="ECO:0000259" key="17">
    <source>
        <dbReference type="PROSITE" id="PS50172"/>
    </source>
</evidence>
<dbReference type="EMBL" id="FLUO01000001">
    <property type="protein sequence ID" value="SBV99969.1"/>
    <property type="molecule type" value="Genomic_DNA"/>
</dbReference>
<dbReference type="SUPFAM" id="SSF56091">
    <property type="entry name" value="DNA ligase/mRNA capping enzyme, catalytic domain"/>
    <property type="match status" value="1"/>
</dbReference>
<comment type="cofactor">
    <cofactor evidence="15">
        <name>Mg(2+)</name>
        <dbReference type="ChEBI" id="CHEBI:18420"/>
    </cofactor>
    <cofactor evidence="15">
        <name>Mn(2+)</name>
        <dbReference type="ChEBI" id="CHEBI:29035"/>
    </cofactor>
</comment>
<feature type="binding site" evidence="15">
    <location>
        <position position="324"/>
    </location>
    <ligand>
        <name>NAD(+)</name>
        <dbReference type="ChEBI" id="CHEBI:57540"/>
    </ligand>
</feature>
<keyword evidence="4 15" id="KW-0436">Ligase</keyword>
<dbReference type="Gene3D" id="6.20.10.30">
    <property type="match status" value="1"/>
</dbReference>
<dbReference type="HAMAP" id="MF_01588">
    <property type="entry name" value="DNA_ligase_A"/>
    <property type="match status" value="1"/>
</dbReference>
<name>A0A212JKI8_9PROT</name>
<reference evidence="18" key="1">
    <citation type="submission" date="2016-04" db="EMBL/GenBank/DDBJ databases">
        <authorList>
            <person name="Evans L.H."/>
            <person name="Alamgir A."/>
            <person name="Owens N."/>
            <person name="Weber N.D."/>
            <person name="Virtaneva K."/>
            <person name="Barbian K."/>
            <person name="Babar A."/>
            <person name="Rosenke K."/>
        </authorList>
    </citation>
    <scope>NUCLEOTIDE SEQUENCE</scope>
    <source>
        <strain evidence="18">86</strain>
    </source>
</reference>
<dbReference type="InterPro" id="IPR012340">
    <property type="entry name" value="NA-bd_OB-fold"/>
</dbReference>
<evidence type="ECO:0000256" key="4">
    <source>
        <dbReference type="ARBA" id="ARBA00022598"/>
    </source>
</evidence>
<evidence type="ECO:0000313" key="18">
    <source>
        <dbReference type="EMBL" id="SBV99969.1"/>
    </source>
</evidence>
<dbReference type="Gene3D" id="1.10.150.20">
    <property type="entry name" value="5' to 3' exonuclease, C-terminal subdomain"/>
    <property type="match status" value="2"/>
</dbReference>
<dbReference type="CDD" id="cd00114">
    <property type="entry name" value="LIGANc"/>
    <property type="match status" value="1"/>
</dbReference>
<dbReference type="SMART" id="SM00532">
    <property type="entry name" value="LIGANc"/>
    <property type="match status" value="1"/>
</dbReference>
<comment type="function">
    <text evidence="1 15">DNA ligase that catalyzes the formation of phosphodiester linkages between 5'-phosphoryl and 3'-hydroxyl groups in double-stranded DNA using NAD as a coenzyme and as the energy source for the reaction. It is essential for DNA replication and repair of damaged DNA.</text>
</comment>
<evidence type="ECO:0000256" key="1">
    <source>
        <dbReference type="ARBA" id="ARBA00004067"/>
    </source>
</evidence>
<evidence type="ECO:0000256" key="5">
    <source>
        <dbReference type="ARBA" id="ARBA00022705"/>
    </source>
</evidence>
<dbReference type="PIRSF" id="PIRSF001604">
    <property type="entry name" value="LigA"/>
    <property type="match status" value="1"/>
</dbReference>
<evidence type="ECO:0000256" key="3">
    <source>
        <dbReference type="ARBA" id="ARBA00013308"/>
    </source>
</evidence>
<dbReference type="InterPro" id="IPR041663">
    <property type="entry name" value="DisA/LigA_HHH"/>
</dbReference>
<evidence type="ECO:0000256" key="10">
    <source>
        <dbReference type="ARBA" id="ARBA00023027"/>
    </source>
</evidence>
<feature type="domain" description="BRCT" evidence="17">
    <location>
        <begin position="615"/>
        <end position="691"/>
    </location>
</feature>
<comment type="catalytic activity">
    <reaction evidence="13 15 16">
        <text>NAD(+) + (deoxyribonucleotide)n-3'-hydroxyl + 5'-phospho-(deoxyribonucleotide)m = (deoxyribonucleotide)n+m + AMP + beta-nicotinamide D-nucleotide.</text>
        <dbReference type="EC" id="6.5.1.2"/>
    </reaction>
</comment>
<dbReference type="NCBIfam" id="TIGR00575">
    <property type="entry name" value="dnlj"/>
    <property type="match status" value="1"/>
</dbReference>
<dbReference type="Gene3D" id="1.10.287.610">
    <property type="entry name" value="Helix hairpin bin"/>
    <property type="match status" value="1"/>
</dbReference>
<evidence type="ECO:0000256" key="14">
    <source>
        <dbReference type="ARBA" id="ARBA00060881"/>
    </source>
</evidence>
<dbReference type="Pfam" id="PF03119">
    <property type="entry name" value="DNA_ligase_ZBD"/>
    <property type="match status" value="1"/>
</dbReference>
<dbReference type="PROSITE" id="PS01056">
    <property type="entry name" value="DNA_LIGASE_N2"/>
    <property type="match status" value="1"/>
</dbReference>